<dbReference type="GO" id="GO:0050808">
    <property type="term" value="P:synapse organization"/>
    <property type="evidence" value="ECO:0007669"/>
    <property type="project" value="TreeGrafter"/>
</dbReference>
<reference evidence="3 4" key="1">
    <citation type="submission" date="2018-04" db="EMBL/GenBank/DDBJ databases">
        <authorList>
            <person name="Zhang X."/>
            <person name="Yuan J."/>
            <person name="Li F."/>
            <person name="Xiang J."/>
        </authorList>
    </citation>
    <scope>NUCLEOTIDE SEQUENCE [LARGE SCALE GENOMIC DNA]</scope>
    <source>
        <tissue evidence="3">Muscle</tissue>
    </source>
</reference>
<feature type="signal peptide" evidence="1">
    <location>
        <begin position="1"/>
        <end position="16"/>
    </location>
</feature>
<dbReference type="InterPro" id="IPR003599">
    <property type="entry name" value="Ig_sub"/>
</dbReference>
<dbReference type="SMART" id="SM00406">
    <property type="entry name" value="IGv"/>
    <property type="match status" value="1"/>
</dbReference>
<evidence type="ECO:0000313" key="3">
    <source>
        <dbReference type="EMBL" id="ROT81823.1"/>
    </source>
</evidence>
<dbReference type="GO" id="GO:0032589">
    <property type="term" value="C:neuron projection membrane"/>
    <property type="evidence" value="ECO:0007669"/>
    <property type="project" value="TreeGrafter"/>
</dbReference>
<dbReference type="InterPro" id="IPR013106">
    <property type="entry name" value="Ig_V-set"/>
</dbReference>
<sequence length="194" mass="22050">MKGEIWTLMFVATVQPLLTIGRQTEDLSPQHEITWGRPNSETAYFDDDTDMNVTAVVGKQARLPCRVINLDKKDVSWIRQRDLHILTVGILTYTSDDRFKVFHPEDSDDWYLEISPVTFRDAGVYECQVSTSPKIFLPVSLAVEVQQARINGPKEVFIQNGSTIKLMCVVNTHSENVGQVTWFRDSAELDDSRG</sequence>
<evidence type="ECO:0000259" key="2">
    <source>
        <dbReference type="PROSITE" id="PS50835"/>
    </source>
</evidence>
<feature type="chain" id="PRO_5018532648" evidence="1">
    <location>
        <begin position="17"/>
        <end position="194"/>
    </location>
</feature>
<keyword evidence="1" id="KW-0732">Signal</keyword>
<dbReference type="EMBL" id="QCYY01000913">
    <property type="protein sequence ID" value="ROT81823.1"/>
    <property type="molecule type" value="Genomic_DNA"/>
</dbReference>
<gene>
    <name evidence="3" type="ORF">C7M84_025003</name>
</gene>
<feature type="domain" description="Ig-like" evidence="2">
    <location>
        <begin position="38"/>
        <end position="151"/>
    </location>
</feature>
<dbReference type="SUPFAM" id="SSF48726">
    <property type="entry name" value="Immunoglobulin"/>
    <property type="match status" value="2"/>
</dbReference>
<dbReference type="PANTHER" id="PTHR23279">
    <property type="entry name" value="DEFECTIVE PROBOSCIS EXTENSION RESPONSE DPR -RELATED"/>
    <property type="match status" value="1"/>
</dbReference>
<comment type="caution">
    <text evidence="3">The sequence shown here is derived from an EMBL/GenBank/DDBJ whole genome shotgun (WGS) entry which is preliminary data.</text>
</comment>
<dbReference type="FunFam" id="2.60.40.10:FF:000129">
    <property type="entry name" value="CLUMA_CG018772, isoform A"/>
    <property type="match status" value="1"/>
</dbReference>
<dbReference type="SMART" id="SM00408">
    <property type="entry name" value="IGc2"/>
    <property type="match status" value="1"/>
</dbReference>
<dbReference type="PANTHER" id="PTHR23279:SF6">
    <property type="entry name" value="DEFECTIVE PROBOSCIS EXTENSION RESPONSE 7, ISOFORM F"/>
    <property type="match status" value="1"/>
</dbReference>
<dbReference type="InterPro" id="IPR007110">
    <property type="entry name" value="Ig-like_dom"/>
</dbReference>
<dbReference type="SMART" id="SM00409">
    <property type="entry name" value="IG"/>
    <property type="match status" value="1"/>
</dbReference>
<dbReference type="PROSITE" id="PS50835">
    <property type="entry name" value="IG_LIKE"/>
    <property type="match status" value="2"/>
</dbReference>
<proteinExistence type="predicted"/>
<keyword evidence="4" id="KW-1185">Reference proteome</keyword>
<evidence type="ECO:0000313" key="4">
    <source>
        <dbReference type="Proteomes" id="UP000283509"/>
    </source>
</evidence>
<dbReference type="InterPro" id="IPR003598">
    <property type="entry name" value="Ig_sub2"/>
</dbReference>
<dbReference type="OrthoDB" id="6377396at2759"/>
<feature type="domain" description="Ig-like" evidence="2">
    <location>
        <begin position="158"/>
        <end position="194"/>
    </location>
</feature>
<accession>A0A3R7PCG4</accession>
<protein>
    <submittedName>
        <fullName evidence="3">Putative lachesin-like isoform X2</fullName>
    </submittedName>
</protein>
<organism evidence="3 4">
    <name type="scientific">Penaeus vannamei</name>
    <name type="common">Whiteleg shrimp</name>
    <name type="synonym">Litopenaeus vannamei</name>
    <dbReference type="NCBI Taxonomy" id="6689"/>
    <lineage>
        <taxon>Eukaryota</taxon>
        <taxon>Metazoa</taxon>
        <taxon>Ecdysozoa</taxon>
        <taxon>Arthropoda</taxon>
        <taxon>Crustacea</taxon>
        <taxon>Multicrustacea</taxon>
        <taxon>Malacostraca</taxon>
        <taxon>Eumalacostraca</taxon>
        <taxon>Eucarida</taxon>
        <taxon>Decapoda</taxon>
        <taxon>Dendrobranchiata</taxon>
        <taxon>Penaeoidea</taxon>
        <taxon>Penaeidae</taxon>
        <taxon>Penaeus</taxon>
    </lineage>
</organism>
<name>A0A3R7PCG4_PENVA</name>
<dbReference type="InterPro" id="IPR036179">
    <property type="entry name" value="Ig-like_dom_sf"/>
</dbReference>
<dbReference type="Proteomes" id="UP000283509">
    <property type="component" value="Unassembled WGS sequence"/>
</dbReference>
<feature type="non-terminal residue" evidence="3">
    <location>
        <position position="194"/>
    </location>
</feature>
<reference evidence="3 4" key="2">
    <citation type="submission" date="2019-01" db="EMBL/GenBank/DDBJ databases">
        <title>The decoding of complex shrimp genome reveals the adaptation for benthos swimmer, frequently molting mechanism and breeding impact on genome.</title>
        <authorList>
            <person name="Sun Y."/>
            <person name="Gao Y."/>
            <person name="Yu Y."/>
        </authorList>
    </citation>
    <scope>NUCLEOTIDE SEQUENCE [LARGE SCALE GENOMIC DNA]</scope>
    <source>
        <tissue evidence="3">Muscle</tissue>
    </source>
</reference>
<dbReference type="InterPro" id="IPR013783">
    <property type="entry name" value="Ig-like_fold"/>
</dbReference>
<evidence type="ECO:0000256" key="1">
    <source>
        <dbReference type="SAM" id="SignalP"/>
    </source>
</evidence>
<dbReference type="Gene3D" id="2.60.40.10">
    <property type="entry name" value="Immunoglobulins"/>
    <property type="match status" value="1"/>
</dbReference>
<dbReference type="InterPro" id="IPR037448">
    <property type="entry name" value="Zig-8"/>
</dbReference>
<dbReference type="Pfam" id="PF07686">
    <property type="entry name" value="V-set"/>
    <property type="match status" value="1"/>
</dbReference>
<dbReference type="AlphaFoldDB" id="A0A3R7PCG4"/>